<dbReference type="AlphaFoldDB" id="A0A395GIR7"/>
<dbReference type="GeneID" id="37219652"/>
<dbReference type="RefSeq" id="XP_025569689.1">
    <property type="nucleotide sequence ID" value="XM_025714787.1"/>
</dbReference>
<proteinExistence type="predicted"/>
<dbReference type="VEuPathDB" id="FungiDB:BO80DRAFT_266139"/>
<keyword evidence="3" id="KW-1185">Reference proteome</keyword>
<protein>
    <submittedName>
        <fullName evidence="2">Uncharacterized protein</fullName>
    </submittedName>
</protein>
<gene>
    <name evidence="2" type="ORF">BO80DRAFT_266139</name>
</gene>
<feature type="compositionally biased region" description="Polar residues" evidence="1">
    <location>
        <begin position="1"/>
        <end position="13"/>
    </location>
</feature>
<dbReference type="EMBL" id="KZ824495">
    <property type="protein sequence ID" value="RAK95361.1"/>
    <property type="molecule type" value="Genomic_DNA"/>
</dbReference>
<name>A0A395GIR7_9EURO</name>
<evidence type="ECO:0000313" key="3">
    <source>
        <dbReference type="Proteomes" id="UP000249402"/>
    </source>
</evidence>
<evidence type="ECO:0000313" key="2">
    <source>
        <dbReference type="EMBL" id="RAK95361.1"/>
    </source>
</evidence>
<dbReference type="Proteomes" id="UP000249402">
    <property type="component" value="Unassembled WGS sequence"/>
</dbReference>
<accession>A0A395GIR7</accession>
<evidence type="ECO:0000256" key="1">
    <source>
        <dbReference type="SAM" id="MobiDB-lite"/>
    </source>
</evidence>
<feature type="region of interest" description="Disordered" evidence="1">
    <location>
        <begin position="1"/>
        <end position="65"/>
    </location>
</feature>
<reference evidence="2 3" key="1">
    <citation type="submission" date="2018-02" db="EMBL/GenBank/DDBJ databases">
        <title>The genomes of Aspergillus section Nigri reveals drivers in fungal speciation.</title>
        <authorList>
            <consortium name="DOE Joint Genome Institute"/>
            <person name="Vesth T.C."/>
            <person name="Nybo J."/>
            <person name="Theobald S."/>
            <person name="Brandl J."/>
            <person name="Frisvad J.C."/>
            <person name="Nielsen K.F."/>
            <person name="Lyhne E.K."/>
            <person name="Kogle M.E."/>
            <person name="Kuo A."/>
            <person name="Riley R."/>
            <person name="Clum A."/>
            <person name="Nolan M."/>
            <person name="Lipzen A."/>
            <person name="Salamov A."/>
            <person name="Henrissat B."/>
            <person name="Wiebenga A."/>
            <person name="De vries R.P."/>
            <person name="Grigoriev I.V."/>
            <person name="Mortensen U.H."/>
            <person name="Andersen M.R."/>
            <person name="Baker S.E."/>
        </authorList>
    </citation>
    <scope>NUCLEOTIDE SEQUENCE [LARGE SCALE GENOMIC DNA]</scope>
    <source>
        <strain evidence="2 3">CBS 121593</strain>
    </source>
</reference>
<feature type="compositionally biased region" description="Polar residues" evidence="1">
    <location>
        <begin position="45"/>
        <end position="62"/>
    </location>
</feature>
<sequence length="212" mass="22724">MGISNITIQTATHAPNPPSPVNGKNPPESSPAGSTPADNIPLQLIPTQPSNPKQKTNANHSTQDNDTTLNDFLTTFLNSLKFICCCPCLYLHRRSTRQQQLSDPGSDALLGMGFMPRYPGENLPVSPQARYESAVLSLKAQGMKPSRPVAWSGRGGYSVMDSGSPFRGFGEVGFSRSGDGLLGDVDEVEELVKRWTNLYALSDGSSVRGVDG</sequence>
<organism evidence="2 3">
    <name type="scientific">Aspergillus ibericus CBS 121593</name>
    <dbReference type="NCBI Taxonomy" id="1448316"/>
    <lineage>
        <taxon>Eukaryota</taxon>
        <taxon>Fungi</taxon>
        <taxon>Dikarya</taxon>
        <taxon>Ascomycota</taxon>
        <taxon>Pezizomycotina</taxon>
        <taxon>Eurotiomycetes</taxon>
        <taxon>Eurotiomycetidae</taxon>
        <taxon>Eurotiales</taxon>
        <taxon>Aspergillaceae</taxon>
        <taxon>Aspergillus</taxon>
        <taxon>Aspergillus subgen. Circumdati</taxon>
    </lineage>
</organism>